<dbReference type="InterPro" id="IPR001680">
    <property type="entry name" value="WD40_rpt"/>
</dbReference>
<dbReference type="GO" id="GO:0060271">
    <property type="term" value="P:cilium assembly"/>
    <property type="evidence" value="ECO:0007669"/>
    <property type="project" value="TreeGrafter"/>
</dbReference>
<dbReference type="PANTHER" id="PTHR24098:SF0">
    <property type="entry name" value="OUTER SEGMENT 5"/>
    <property type="match status" value="1"/>
</dbReference>
<comment type="subcellular location">
    <subcellularLocation>
        <location evidence="1">Cell projection</location>
        <location evidence="1">Cilium</location>
    </subcellularLocation>
</comment>
<feature type="repeat" description="WD" evidence="5">
    <location>
        <begin position="189"/>
        <end position="221"/>
    </location>
</feature>
<dbReference type="InterPro" id="IPR015943">
    <property type="entry name" value="WD40/YVTN_repeat-like_dom_sf"/>
</dbReference>
<evidence type="ECO:0000313" key="8">
    <source>
        <dbReference type="Ensembl" id="ENSEBUP00000006294.1"/>
    </source>
</evidence>
<feature type="domain" description="IFT80/172/WDR35 TPR" evidence="7">
    <location>
        <begin position="617"/>
        <end position="682"/>
    </location>
</feature>
<dbReference type="PROSITE" id="PS50082">
    <property type="entry name" value="WD_REPEATS_2"/>
    <property type="match status" value="2"/>
</dbReference>
<reference evidence="8" key="2">
    <citation type="submission" date="2025-09" db="UniProtKB">
        <authorList>
            <consortium name="Ensembl"/>
        </authorList>
    </citation>
    <scope>IDENTIFICATION</scope>
</reference>
<evidence type="ECO:0000259" key="6">
    <source>
        <dbReference type="Pfam" id="PF23335"/>
    </source>
</evidence>
<protein>
    <submittedName>
        <fullName evidence="8">Intraflagellar transport 80 homolog (Chlamydomonas)</fullName>
    </submittedName>
</protein>
<dbReference type="SUPFAM" id="SSF50978">
    <property type="entry name" value="WD40 repeat-like"/>
    <property type="match status" value="2"/>
</dbReference>
<dbReference type="Ensembl" id="ENSEBUT00000006748.1">
    <property type="protein sequence ID" value="ENSEBUP00000006294.1"/>
    <property type="gene ID" value="ENSEBUG00000004107.1"/>
</dbReference>
<keyword evidence="3" id="KW-0969">Cilium</keyword>
<dbReference type="GO" id="GO:0005929">
    <property type="term" value="C:cilium"/>
    <property type="evidence" value="ECO:0007669"/>
    <property type="project" value="UniProtKB-SubCell"/>
</dbReference>
<evidence type="ECO:0000256" key="4">
    <source>
        <dbReference type="ARBA" id="ARBA00023273"/>
    </source>
</evidence>
<dbReference type="PROSITE" id="PS50294">
    <property type="entry name" value="WD_REPEATS_REGION"/>
    <property type="match status" value="2"/>
</dbReference>
<dbReference type="AlphaFoldDB" id="A0A8C4NMU0"/>
<dbReference type="PANTHER" id="PTHR24098">
    <property type="entry name" value="OUTER SEGMENT 5"/>
    <property type="match status" value="1"/>
</dbReference>
<dbReference type="GeneTree" id="ENSGT00440000033499"/>
<evidence type="ECO:0000256" key="3">
    <source>
        <dbReference type="ARBA" id="ARBA00023069"/>
    </source>
</evidence>
<dbReference type="Pfam" id="PF23387">
    <property type="entry name" value="TPR_IFT80_172"/>
    <property type="match status" value="1"/>
</dbReference>
<dbReference type="InterPro" id="IPR036322">
    <property type="entry name" value="WD40_repeat_dom_sf"/>
</dbReference>
<evidence type="ECO:0000256" key="1">
    <source>
        <dbReference type="ARBA" id="ARBA00004138"/>
    </source>
</evidence>
<evidence type="ECO:0000256" key="2">
    <source>
        <dbReference type="ARBA" id="ARBA00022574"/>
    </source>
</evidence>
<feature type="domain" description="IFT80 second beta-propeller" evidence="6">
    <location>
        <begin position="306"/>
        <end position="589"/>
    </location>
</feature>
<evidence type="ECO:0000256" key="5">
    <source>
        <dbReference type="PROSITE-ProRule" id="PRU00221"/>
    </source>
</evidence>
<dbReference type="SMART" id="SM00320">
    <property type="entry name" value="WD40"/>
    <property type="match status" value="7"/>
</dbReference>
<dbReference type="FunFam" id="2.130.10.10:FF:000463">
    <property type="entry name" value="intraflagellar transport protein 80 homolog"/>
    <property type="match status" value="1"/>
</dbReference>
<dbReference type="Pfam" id="PF23335">
    <property type="entry name" value="Beta-prop_IFT80_2nd"/>
    <property type="match status" value="1"/>
</dbReference>
<dbReference type="InterPro" id="IPR056157">
    <property type="entry name" value="TPR_IFT80_172_dom"/>
</dbReference>
<keyword evidence="9" id="KW-1185">Reference proteome</keyword>
<dbReference type="Gene3D" id="2.130.10.10">
    <property type="entry name" value="YVTN repeat-like/Quinoprotein amine dehydrogenase"/>
    <property type="match status" value="2"/>
</dbReference>
<reference evidence="8" key="1">
    <citation type="submission" date="2025-08" db="UniProtKB">
        <authorList>
            <consortium name="Ensembl"/>
        </authorList>
    </citation>
    <scope>IDENTIFICATION</scope>
</reference>
<dbReference type="InterPro" id="IPR056456">
    <property type="entry name" value="Beta-prop_IFT80_2nd"/>
</dbReference>
<name>A0A8C4NMU0_EPTBU</name>
<dbReference type="GO" id="GO:0030992">
    <property type="term" value="C:intraciliary transport particle B"/>
    <property type="evidence" value="ECO:0007669"/>
    <property type="project" value="TreeGrafter"/>
</dbReference>
<proteinExistence type="predicted"/>
<accession>A0A8C4NMU0</accession>
<dbReference type="Pfam" id="PF00400">
    <property type="entry name" value="WD40"/>
    <property type="match status" value="4"/>
</dbReference>
<keyword evidence="2 5" id="KW-0853">WD repeat</keyword>
<dbReference type="Proteomes" id="UP000694388">
    <property type="component" value="Unplaced"/>
</dbReference>
<sequence length="715" mass="78468">MRLKTSFLKDSKHTGVAGCVGWLSANEAYSCGDDRWILCWNTISGEPTKLLQLPDFVFPLHLHWFPRTATSVPSSSKKAITNELFALSTTDGKYHLVSRSGHIEKSVDAHRGAALCVCWSYDGTALATVGEDGLIKIWSRTGMLRSTLAQQGNPVYSVAWSPDSDRVAFTTGQQIIVKPLQPNTKPLQWKAHDGVVLKVDWNPLNGLIVSGGEDCRYKVWDSYGQVLYTSAILEYPVTAVAWAPNGDYFAVGSFNSLRLCNKAGWSHCVEKHTTGSTFGLAWAPDGTRVAAACGDGHVIFAHMIGQRWERGAFELTLSKRRTIQVRNVLNDALDLLEFRDPVVKASFDFGYLIVTTSLQCYIYSIKNWNTPVLFDLKEGSVGLIVQSPKHFLLAEAGALHLYSYEGRSLPSPLLPVPRLPTLGQFTVSLCSDTLAVRDPIDGKVVHLFDTVTGRPLGIRKPLQHKLEVQEVALEQVGPPAERKLAFVDSNQDVYLAHVRLSAITRIGGPVSGLAWHVDTSLLCGLQDHALLLWLCPGAAFIDPQLLPLTQTHRDSPEVGKAAQLLSFSGSMVQVRRADGALIQLHTLPYPGLLHTQVTRGLWPAALRLCRSAKLPSLWAVLSVLAIQGKQLKTAELAYAAIGKVDKVLWLRQAMDLPSEAQQAKMLGLGSQANEVDHILTQDVGRRFPGAVQVLQQRLPQHGCALLYWLPPSPSC</sequence>
<keyword evidence="4" id="KW-0966">Cell projection</keyword>
<organism evidence="8 9">
    <name type="scientific">Eptatretus burgeri</name>
    <name type="common">Inshore hagfish</name>
    <dbReference type="NCBI Taxonomy" id="7764"/>
    <lineage>
        <taxon>Eukaryota</taxon>
        <taxon>Metazoa</taxon>
        <taxon>Chordata</taxon>
        <taxon>Craniata</taxon>
        <taxon>Vertebrata</taxon>
        <taxon>Cyclostomata</taxon>
        <taxon>Myxini</taxon>
        <taxon>Myxiniformes</taxon>
        <taxon>Myxinidae</taxon>
        <taxon>Eptatretinae</taxon>
        <taxon>Eptatretus</taxon>
    </lineage>
</organism>
<evidence type="ECO:0000259" key="7">
    <source>
        <dbReference type="Pfam" id="PF23387"/>
    </source>
</evidence>
<feature type="repeat" description="WD" evidence="5">
    <location>
        <begin position="107"/>
        <end position="139"/>
    </location>
</feature>
<evidence type="ECO:0000313" key="9">
    <source>
        <dbReference type="Proteomes" id="UP000694388"/>
    </source>
</evidence>